<dbReference type="InterPro" id="IPR027443">
    <property type="entry name" value="IPNS-like_sf"/>
</dbReference>
<evidence type="ECO:0000313" key="1">
    <source>
        <dbReference type="EMBL" id="KAK7316217.1"/>
    </source>
</evidence>
<name>A0AAN9PZI9_CANGL</name>
<proteinExistence type="predicted"/>
<evidence type="ECO:0000313" key="2">
    <source>
        <dbReference type="Proteomes" id="UP001367508"/>
    </source>
</evidence>
<dbReference type="Proteomes" id="UP001367508">
    <property type="component" value="Unassembled WGS sequence"/>
</dbReference>
<dbReference type="EMBL" id="JAYMYQ010000008">
    <property type="protein sequence ID" value="KAK7316217.1"/>
    <property type="molecule type" value="Genomic_DNA"/>
</dbReference>
<evidence type="ECO:0008006" key="3">
    <source>
        <dbReference type="Google" id="ProtNLM"/>
    </source>
</evidence>
<keyword evidence="2" id="KW-1185">Reference proteome</keyword>
<dbReference type="SUPFAM" id="SSF51197">
    <property type="entry name" value="Clavaminate synthase-like"/>
    <property type="match status" value="1"/>
</dbReference>
<protein>
    <recommendedName>
        <fullName evidence="3">Isopenicillin N synthase-like Fe(2+) 2OG dioxygenase domain-containing protein</fullName>
    </recommendedName>
</protein>
<reference evidence="1 2" key="1">
    <citation type="submission" date="2024-01" db="EMBL/GenBank/DDBJ databases">
        <title>The genomes of 5 underutilized Papilionoideae crops provide insights into root nodulation and disease resistanc.</title>
        <authorList>
            <person name="Jiang F."/>
        </authorList>
    </citation>
    <scope>NUCLEOTIDE SEQUENCE [LARGE SCALE GENOMIC DNA]</scope>
    <source>
        <strain evidence="1">LVBAO_FW01</strain>
        <tissue evidence="1">Leaves</tissue>
    </source>
</reference>
<sequence length="113" mass="13176">MPSKVWSNGRFRNAKHRVICKETATRYSFGAFMLASRDGNVEAPLELVNSDHPRLYHPFKYEDLRLFRITTGKRNGEVLDQYLLTKRRSLLQVLPEVPDTLVVEERPYLNGKL</sequence>
<comment type="caution">
    <text evidence="1">The sequence shown here is derived from an EMBL/GenBank/DDBJ whole genome shotgun (WGS) entry which is preliminary data.</text>
</comment>
<organism evidence="1 2">
    <name type="scientific">Canavalia gladiata</name>
    <name type="common">Sword bean</name>
    <name type="synonym">Dolichos gladiatus</name>
    <dbReference type="NCBI Taxonomy" id="3824"/>
    <lineage>
        <taxon>Eukaryota</taxon>
        <taxon>Viridiplantae</taxon>
        <taxon>Streptophyta</taxon>
        <taxon>Embryophyta</taxon>
        <taxon>Tracheophyta</taxon>
        <taxon>Spermatophyta</taxon>
        <taxon>Magnoliopsida</taxon>
        <taxon>eudicotyledons</taxon>
        <taxon>Gunneridae</taxon>
        <taxon>Pentapetalae</taxon>
        <taxon>rosids</taxon>
        <taxon>fabids</taxon>
        <taxon>Fabales</taxon>
        <taxon>Fabaceae</taxon>
        <taxon>Papilionoideae</taxon>
        <taxon>50 kb inversion clade</taxon>
        <taxon>NPAAA clade</taxon>
        <taxon>indigoferoid/millettioid clade</taxon>
        <taxon>Phaseoleae</taxon>
        <taxon>Canavalia</taxon>
    </lineage>
</organism>
<dbReference type="AlphaFoldDB" id="A0AAN9PZI9"/>
<accession>A0AAN9PZI9</accession>
<dbReference type="Gene3D" id="2.60.120.330">
    <property type="entry name" value="B-lactam Antibiotic, Isopenicillin N Synthase, Chain"/>
    <property type="match status" value="1"/>
</dbReference>
<gene>
    <name evidence="1" type="ORF">VNO77_35072</name>
</gene>